<gene>
    <name evidence="1" type="ORF">FR932_05635</name>
</gene>
<evidence type="ECO:0000313" key="2">
    <source>
        <dbReference type="Proteomes" id="UP000327424"/>
    </source>
</evidence>
<dbReference type="KEGG" id="mmaa:FR932_05635"/>
<dbReference type="AlphaFoldDB" id="A0A5J6WH02"/>
<dbReference type="SUPFAM" id="SSF56399">
    <property type="entry name" value="ADP-ribosylation"/>
    <property type="match status" value="1"/>
</dbReference>
<name>A0A5J6WH02_MORMI</name>
<reference evidence="1 2" key="1">
    <citation type="submission" date="2019-09" db="EMBL/GenBank/DDBJ databases">
        <title>Hybrid Assembly of the complete Genome of the Deep-Sea Bacterium Moritella marina from long Nanopore and Illumina reads.</title>
        <authorList>
            <person name="Magin S."/>
            <person name="Georgoulis A."/>
            <person name="Papadimitriou K."/>
            <person name="Iliakis G."/>
            <person name="Vorgias C.E."/>
        </authorList>
    </citation>
    <scope>NUCLEOTIDE SEQUENCE [LARGE SCALE GENOMIC DNA]</scope>
    <source>
        <strain evidence="1 2">MP-1</strain>
    </source>
</reference>
<dbReference type="Gene3D" id="3.90.176.10">
    <property type="entry name" value="Toxin ADP-ribosyltransferase, Chain A, domain 1"/>
    <property type="match status" value="1"/>
</dbReference>
<evidence type="ECO:0000313" key="1">
    <source>
        <dbReference type="EMBL" id="QFI37346.1"/>
    </source>
</evidence>
<keyword evidence="2" id="KW-1185">Reference proteome</keyword>
<dbReference type="OrthoDB" id="10007519at2"/>
<protein>
    <submittedName>
        <fullName evidence="1">Uncharacterized protein</fullName>
    </submittedName>
</protein>
<dbReference type="RefSeq" id="WP_019439821.1">
    <property type="nucleotide sequence ID" value="NZ_ALOE01000004.1"/>
</dbReference>
<dbReference type="EMBL" id="CP044399">
    <property type="protein sequence ID" value="QFI37346.1"/>
    <property type="molecule type" value="Genomic_DNA"/>
</dbReference>
<organism evidence="1 2">
    <name type="scientific">Moritella marina ATCC 15381</name>
    <dbReference type="NCBI Taxonomy" id="1202962"/>
    <lineage>
        <taxon>Bacteria</taxon>
        <taxon>Pseudomonadati</taxon>
        <taxon>Pseudomonadota</taxon>
        <taxon>Gammaproteobacteria</taxon>
        <taxon>Alteromonadales</taxon>
        <taxon>Moritellaceae</taxon>
        <taxon>Moritella</taxon>
    </lineage>
</organism>
<accession>A0A5J6WH02</accession>
<proteinExistence type="predicted"/>
<dbReference type="Proteomes" id="UP000327424">
    <property type="component" value="Chromosome"/>
</dbReference>
<sequence>MTFFHSLTHKEQESFQAYRSGTTNNSSFSYDLNHKLKSSGKTPKRFQLHLFNLDNLTLKASLSSEVTLHRACYGDGIQPLLQGEKYKGFLSALDKNNCLGRYFNEHHKSADTDAYYVVIKCPKGSNVAKYNTLRQQVATEYLIPRNSRFTLVSKEEIVDSTEIRTLAGTINARKLKKIIRIELVLKKRNWLKKILRKIAT</sequence>